<feature type="transmembrane region" description="Helical" evidence="5">
    <location>
        <begin position="429"/>
        <end position="453"/>
    </location>
</feature>
<evidence type="ECO:0008006" key="8">
    <source>
        <dbReference type="Google" id="ProtNLM"/>
    </source>
</evidence>
<dbReference type="Gene3D" id="1.25.40.20">
    <property type="entry name" value="Ankyrin repeat-containing domain"/>
    <property type="match status" value="2"/>
</dbReference>
<dbReference type="SMART" id="SM00248">
    <property type="entry name" value="ANK"/>
    <property type="match status" value="6"/>
</dbReference>
<feature type="region of interest" description="Disordered" evidence="4">
    <location>
        <begin position="175"/>
        <end position="220"/>
    </location>
</feature>
<dbReference type="SUPFAM" id="SSF48403">
    <property type="entry name" value="Ankyrin repeat"/>
    <property type="match status" value="1"/>
</dbReference>
<keyword evidence="1" id="KW-0677">Repeat</keyword>
<feature type="transmembrane region" description="Helical" evidence="5">
    <location>
        <begin position="465"/>
        <end position="490"/>
    </location>
</feature>
<name>A0ABP0WVX5_9BRYO</name>
<dbReference type="PROSITE" id="PS50088">
    <property type="entry name" value="ANK_REPEAT"/>
    <property type="match status" value="1"/>
</dbReference>
<dbReference type="PANTHER" id="PTHR24198">
    <property type="entry name" value="ANKYRIN REPEAT AND PROTEIN KINASE DOMAIN-CONTAINING PROTEIN"/>
    <property type="match status" value="1"/>
</dbReference>
<evidence type="ECO:0000256" key="1">
    <source>
        <dbReference type="ARBA" id="ARBA00022737"/>
    </source>
</evidence>
<feature type="region of interest" description="Disordered" evidence="4">
    <location>
        <begin position="1"/>
        <end position="26"/>
    </location>
</feature>
<feature type="repeat" description="ANK" evidence="3">
    <location>
        <begin position="327"/>
        <end position="359"/>
    </location>
</feature>
<keyword evidence="5" id="KW-1133">Transmembrane helix</keyword>
<sequence>MDESNSKSATMSEEAQTGNDKQGPTLRSYELVASPKGSEHSTITRTSIEVFELMTVAKDGPVEDFVKFWSGIDLNSMVGTSGDYHFGEPLEDYAWKDALGKEPSFEFVTTALHMAAANGQADIVEKICSVPHIQLNLRDTFGYTPLHLAANSRHQHRDRVIDKLMDRLHAHLVNANAADKRPIRPTEESPSDKSPIRPTDESPSDKSPIRPTDKSSSLEGTLIPSYDKFTPLHLAVMADFRMADFGDDHSYIVEKLLQWKPKEGPYYKSIIDVSARSGTEGLTPLHIVLKKRNETSVWKLSGIDMIVTLVQFMNTNCPEAINKPDYEGRTALHYCVENRDHIALDTLLREGEKINPDANDNQGRTPLDIAVDKGNYVMVSKLQNYLEVSGLYGNQDAYAAAANALLVVATLLATVTYTSQITLVESTLYWVFSNLSFYFAISTLLVAAGAAMPSRGSTLDNLRNAVYGASVCLAFSISCAIGAFGTAGFLSLPPGIHYEGKVVATTTIGGILCLYCLVGFIRKLAKAYSPIFLYADYRRRHLVNKHVTKPLIDQLLKSHFVLGVKHWYSTRIQHPKIPRRRQIGLPEGQGRVKVSI</sequence>
<evidence type="ECO:0000313" key="7">
    <source>
        <dbReference type="Proteomes" id="UP001497444"/>
    </source>
</evidence>
<reference evidence="6" key="1">
    <citation type="submission" date="2024-02" db="EMBL/GenBank/DDBJ databases">
        <authorList>
            <consortium name="ELIXIR-Norway"/>
            <consortium name="Elixir Norway"/>
        </authorList>
    </citation>
    <scope>NUCLEOTIDE SEQUENCE</scope>
</reference>
<dbReference type="Proteomes" id="UP001497444">
    <property type="component" value="Chromosome 3"/>
</dbReference>
<feature type="compositionally biased region" description="Polar residues" evidence="4">
    <location>
        <begin position="1"/>
        <end position="22"/>
    </location>
</feature>
<keyword evidence="5" id="KW-0472">Membrane</keyword>
<feature type="transmembrane region" description="Helical" evidence="5">
    <location>
        <begin position="397"/>
        <end position="417"/>
    </location>
</feature>
<keyword evidence="5" id="KW-0812">Transmembrane</keyword>
<dbReference type="Pfam" id="PF13857">
    <property type="entry name" value="Ank_5"/>
    <property type="match status" value="1"/>
</dbReference>
<dbReference type="EMBL" id="OZ020098">
    <property type="protein sequence ID" value="CAK9270997.1"/>
    <property type="molecule type" value="Genomic_DNA"/>
</dbReference>
<evidence type="ECO:0000256" key="3">
    <source>
        <dbReference type="PROSITE-ProRule" id="PRU00023"/>
    </source>
</evidence>
<evidence type="ECO:0000256" key="2">
    <source>
        <dbReference type="ARBA" id="ARBA00023043"/>
    </source>
</evidence>
<gene>
    <name evidence="6" type="ORF">CSSPJE1EN1_LOCUS16475</name>
</gene>
<evidence type="ECO:0000256" key="5">
    <source>
        <dbReference type="SAM" id="Phobius"/>
    </source>
</evidence>
<protein>
    <recommendedName>
        <fullName evidence="8">PGG domain-containing protein</fullName>
    </recommendedName>
</protein>
<proteinExistence type="predicted"/>
<dbReference type="InterPro" id="IPR002110">
    <property type="entry name" value="Ankyrin_rpt"/>
</dbReference>
<evidence type="ECO:0000313" key="6">
    <source>
        <dbReference type="EMBL" id="CAK9270997.1"/>
    </source>
</evidence>
<evidence type="ECO:0000256" key="4">
    <source>
        <dbReference type="SAM" id="MobiDB-lite"/>
    </source>
</evidence>
<organism evidence="6 7">
    <name type="scientific">Sphagnum jensenii</name>
    <dbReference type="NCBI Taxonomy" id="128206"/>
    <lineage>
        <taxon>Eukaryota</taxon>
        <taxon>Viridiplantae</taxon>
        <taxon>Streptophyta</taxon>
        <taxon>Embryophyta</taxon>
        <taxon>Bryophyta</taxon>
        <taxon>Sphagnophytina</taxon>
        <taxon>Sphagnopsida</taxon>
        <taxon>Sphagnales</taxon>
        <taxon>Sphagnaceae</taxon>
        <taxon>Sphagnum</taxon>
    </lineage>
</organism>
<dbReference type="PANTHER" id="PTHR24198:SF165">
    <property type="entry name" value="ANKYRIN REPEAT-CONTAINING PROTEIN-RELATED"/>
    <property type="match status" value="1"/>
</dbReference>
<accession>A0ABP0WVX5</accession>
<feature type="transmembrane region" description="Helical" evidence="5">
    <location>
        <begin position="502"/>
        <end position="521"/>
    </location>
</feature>
<dbReference type="InterPro" id="IPR036770">
    <property type="entry name" value="Ankyrin_rpt-contain_sf"/>
</dbReference>
<keyword evidence="7" id="KW-1185">Reference proteome</keyword>
<keyword evidence="2 3" id="KW-0040">ANK repeat</keyword>
<feature type="compositionally biased region" description="Basic and acidic residues" evidence="4">
    <location>
        <begin position="178"/>
        <end position="213"/>
    </location>
</feature>
<dbReference type="Pfam" id="PF12796">
    <property type="entry name" value="Ank_2"/>
    <property type="match status" value="1"/>
</dbReference>